<dbReference type="eggNOG" id="COG3415">
    <property type="taxonomic scope" value="Bacteria"/>
</dbReference>
<name>A0A0D8FTN5_9ACTN</name>
<organism evidence="1 2">
    <name type="scientific">Ferrimicrobium acidiphilum DSM 19497</name>
    <dbReference type="NCBI Taxonomy" id="1121877"/>
    <lineage>
        <taxon>Bacteria</taxon>
        <taxon>Bacillati</taxon>
        <taxon>Actinomycetota</taxon>
        <taxon>Acidimicrobiia</taxon>
        <taxon>Acidimicrobiales</taxon>
        <taxon>Acidimicrobiaceae</taxon>
        <taxon>Ferrimicrobium</taxon>
    </lineage>
</organism>
<dbReference type="Proteomes" id="UP000032336">
    <property type="component" value="Unassembled WGS sequence"/>
</dbReference>
<dbReference type="NCBIfam" id="NF033519">
    <property type="entry name" value="transpos_ISAzo13"/>
    <property type="match status" value="1"/>
</dbReference>
<accession>A0A0D8FTN5</accession>
<proteinExistence type="predicted"/>
<dbReference type="Pfam" id="PF07592">
    <property type="entry name" value="DDE_Tnp_ISAZ013"/>
    <property type="match status" value="1"/>
</dbReference>
<gene>
    <name evidence="1" type="ORF">FEAC_18990</name>
</gene>
<dbReference type="GeneID" id="78373036"/>
<sequence length="403" mass="44808">MDADALITARYKALEGFCDERQRRLFAAAEAKVLGHGGVKRVAEATGVARGSILAGIKELNSAPPVDVDRTRRVRRAGAGRKKLVDIDPLLVGDLERLVEPVTRGDPQSPLRWTCKSLMQLARELGEQGHKISHVSVGVLLKDLGYSLQGNRKTLEGGGHPDRNAQFEYINHKTDAALSSGQPVISVDTKKKELVGHYKNNGKEWRPQGEPELVEVYDFVNQELGRANPYGVYDLASNSGWVSVGTDHDTSSFAVETIRRWWFAMGQATYPGAKELMIMADGGGSNGSRVRLWKLELQRLSDELDLTIRVSHFPPGTSKWNKIEHRMFSFITLNWRGQPLVSHEVIVNLIAATTTSKGLKIRAQIDSGQYQTGRKVTDAEFATIQIARDDFHGEWNYVILPRT</sequence>
<evidence type="ECO:0000313" key="1">
    <source>
        <dbReference type="EMBL" id="KJE76289.1"/>
    </source>
</evidence>
<evidence type="ECO:0000313" key="2">
    <source>
        <dbReference type="Proteomes" id="UP000032336"/>
    </source>
</evidence>
<dbReference type="PATRIC" id="fig|1121877.4.peg.2110"/>
<reference evidence="1 2" key="1">
    <citation type="submission" date="2015-01" db="EMBL/GenBank/DDBJ databases">
        <title>Draft genome of the acidophilic iron oxidizer Ferrimicrobium acidiphilum strain T23.</title>
        <authorList>
            <person name="Poehlein A."/>
            <person name="Eisen S."/>
            <person name="Schloemann M."/>
            <person name="Johnson B.D."/>
            <person name="Daniel R."/>
            <person name="Muehling M."/>
        </authorList>
    </citation>
    <scope>NUCLEOTIDE SEQUENCE [LARGE SCALE GENOMIC DNA]</scope>
    <source>
        <strain evidence="1 2">T23</strain>
    </source>
</reference>
<dbReference type="STRING" id="1121877.FEAC_18990"/>
<comment type="caution">
    <text evidence="1">The sequence shown here is derived from an EMBL/GenBank/DDBJ whole genome shotgun (WGS) entry which is preliminary data.</text>
</comment>
<dbReference type="InterPro" id="IPR011518">
    <property type="entry name" value="Transposase_36"/>
</dbReference>
<protein>
    <submittedName>
        <fullName evidence="1">Rhodopirellula transposase</fullName>
    </submittedName>
</protein>
<dbReference type="AlphaFoldDB" id="A0A0D8FTN5"/>
<dbReference type="EMBL" id="JXUW01000018">
    <property type="protein sequence ID" value="KJE76289.1"/>
    <property type="molecule type" value="Genomic_DNA"/>
</dbReference>
<dbReference type="OrthoDB" id="8782691at2"/>
<dbReference type="RefSeq" id="WP_035392470.1">
    <property type="nucleotide sequence ID" value="NZ_JQKF01000107.1"/>
</dbReference>
<keyword evidence="2" id="KW-1185">Reference proteome</keyword>